<evidence type="ECO:0000313" key="3">
    <source>
        <dbReference type="EMBL" id="POW16337.1"/>
    </source>
</evidence>
<dbReference type="VEuPathDB" id="FungiDB:PSHT_12436"/>
<keyword evidence="2" id="KW-0812">Transmembrane</keyword>
<evidence type="ECO:0000313" key="4">
    <source>
        <dbReference type="Proteomes" id="UP000239156"/>
    </source>
</evidence>
<reference evidence="3" key="1">
    <citation type="submission" date="2017-12" db="EMBL/GenBank/DDBJ databases">
        <title>Gene loss provides genomic basis for host adaptation in cereal stripe rust fungi.</title>
        <authorList>
            <person name="Xia C."/>
        </authorList>
    </citation>
    <scope>NUCLEOTIDE SEQUENCE [LARGE SCALE GENOMIC DNA]</scope>
    <source>
        <strain evidence="3">93-210</strain>
    </source>
</reference>
<dbReference type="VEuPathDB" id="FungiDB:PSTT_01408"/>
<gene>
    <name evidence="3" type="ORF">PSTT_01408</name>
</gene>
<protein>
    <submittedName>
        <fullName evidence="3">Uncharacterized protein</fullName>
    </submittedName>
</protein>
<organism evidence="3 4">
    <name type="scientific">Puccinia striiformis</name>
    <dbReference type="NCBI Taxonomy" id="27350"/>
    <lineage>
        <taxon>Eukaryota</taxon>
        <taxon>Fungi</taxon>
        <taxon>Dikarya</taxon>
        <taxon>Basidiomycota</taxon>
        <taxon>Pucciniomycotina</taxon>
        <taxon>Pucciniomycetes</taxon>
        <taxon>Pucciniales</taxon>
        <taxon>Pucciniaceae</taxon>
        <taxon>Puccinia</taxon>
    </lineage>
</organism>
<keyword evidence="2" id="KW-1133">Transmembrane helix</keyword>
<sequence length="789" mass="88742">PGKLYPARTRKEIMIGRVVLAIVCHLAYLNIFTVILNAPAVVVAPSVTFSGKEAESVVHETSGANFVHSENQGLARLGLDFSGSGPKGEDQLREASASTTYDLKVSDEETLLRLVEARRKHVITQKQIMDPKGFKLNVDPDERPLPFGSLEQSAVTKTAIKELRLEKSRFSLPSIYQRISERGQWKQDQLSGKLRNLIEINSSVKIEPPEAQRAIERLSILEYKGLEFSEEEGQLIENLSEQAETMGSIPDNVRFTLSDVEKDLIEKLAWERVVKRKVEEITLKMEDLKQIAESNKEDSELILDQKEFNARRISPALEDMKAILSHDSAQWSPEITSLLKNINSMKTDGDHPEVELPPRDLTTISRLRGTAFRVWGEKQLGRSAVGVQTGQDGERFKPPISSMSLYEIMIGRVVLAIVCHLAYLHIFTVILNAPAGVVAPIVTLSGKGAESVAHETFGVNSAHSKTQDLAKLGGDFSPSSPKGEDPLREATASTTNDVKISDEKTLLGLVEARRNNVIAEKQTMDPKGSRVYMNPDERPTPTGSLEGLAVTKTARKELRLEKSRFSFSNIYRMIFKRDQWKQDQLSRKLRNLNEISSTRAVQPEEAQLALKRLSILEYKGLEFSKEEGQLIENLSKQAKRGSSLDNVEFVLSVVEKDLIENMAWERVVQRKVEEITSKVKDFKRIVDSSNKVFDRTGSSISGRYARRISTALHDMKSILSHDSAQWSPETTRLFKKINRMRTDGDNPLLKLSRKDFETISELRGTMDQIWVERNSERLARLASQALQEV</sequence>
<name>A0A2S4W3R6_9BASI</name>
<proteinExistence type="predicted"/>
<evidence type="ECO:0000256" key="2">
    <source>
        <dbReference type="SAM" id="Phobius"/>
    </source>
</evidence>
<feature type="transmembrane region" description="Helical" evidence="2">
    <location>
        <begin position="18"/>
        <end position="42"/>
    </location>
</feature>
<dbReference type="EMBL" id="PKSL01000008">
    <property type="protein sequence ID" value="POW16337.1"/>
    <property type="molecule type" value="Genomic_DNA"/>
</dbReference>
<dbReference type="AlphaFoldDB" id="A0A2S4W3R6"/>
<keyword evidence="2" id="KW-0472">Membrane</keyword>
<accession>A0A2S4W3R6</accession>
<evidence type="ECO:0000256" key="1">
    <source>
        <dbReference type="SAM" id="MobiDB-lite"/>
    </source>
</evidence>
<feature type="non-terminal residue" evidence="3">
    <location>
        <position position="1"/>
    </location>
</feature>
<comment type="caution">
    <text evidence="3">The sequence shown here is derived from an EMBL/GenBank/DDBJ whole genome shotgun (WGS) entry which is preliminary data.</text>
</comment>
<feature type="region of interest" description="Disordered" evidence="1">
    <location>
        <begin position="469"/>
        <end position="495"/>
    </location>
</feature>
<keyword evidence="4" id="KW-1185">Reference proteome</keyword>
<dbReference type="Proteomes" id="UP000239156">
    <property type="component" value="Unassembled WGS sequence"/>
</dbReference>
<dbReference type="VEuPathDB" id="FungiDB:PSHT_14463"/>